<evidence type="ECO:0000313" key="17">
    <source>
        <dbReference type="Proteomes" id="UP000252585"/>
    </source>
</evidence>
<dbReference type="Gene3D" id="4.10.1200.10">
    <property type="entry name" value="nitrate reductase tail"/>
    <property type="match status" value="1"/>
</dbReference>
<proteinExistence type="inferred from homology"/>
<dbReference type="Pfam" id="PF00384">
    <property type="entry name" value="Molybdopterin"/>
    <property type="match status" value="1"/>
</dbReference>
<dbReference type="SMART" id="SM00926">
    <property type="entry name" value="Molybdop_Fe4S4"/>
    <property type="match status" value="1"/>
</dbReference>
<organism evidence="16 17">
    <name type="scientific">Saliterribacillus persicus</name>
    <dbReference type="NCBI Taxonomy" id="930114"/>
    <lineage>
        <taxon>Bacteria</taxon>
        <taxon>Bacillati</taxon>
        <taxon>Bacillota</taxon>
        <taxon>Bacilli</taxon>
        <taxon>Bacillales</taxon>
        <taxon>Bacillaceae</taxon>
        <taxon>Saliterribacillus</taxon>
    </lineage>
</organism>
<dbReference type="GO" id="GO:0046872">
    <property type="term" value="F:metal ion binding"/>
    <property type="evidence" value="ECO:0007669"/>
    <property type="project" value="UniProtKB-KW"/>
</dbReference>
<comment type="similarity">
    <text evidence="4">Belongs to the prokaryotic molybdopterin-containing oxidoreductase family.</text>
</comment>
<dbReference type="InterPro" id="IPR050123">
    <property type="entry name" value="Prok_molybdopt-oxidoreductase"/>
</dbReference>
<comment type="catalytic activity">
    <reaction evidence="14">
        <text>nitrate + a quinol = a quinone + nitrite + H2O</text>
        <dbReference type="Rhea" id="RHEA:56144"/>
        <dbReference type="ChEBI" id="CHEBI:15377"/>
        <dbReference type="ChEBI" id="CHEBI:16301"/>
        <dbReference type="ChEBI" id="CHEBI:17632"/>
        <dbReference type="ChEBI" id="CHEBI:24646"/>
        <dbReference type="ChEBI" id="CHEBI:132124"/>
        <dbReference type="EC" id="1.7.5.1"/>
    </reaction>
</comment>
<dbReference type="SUPFAM" id="SSF53706">
    <property type="entry name" value="Formate dehydrogenase/DMSO reductase, domains 1-3"/>
    <property type="match status" value="1"/>
</dbReference>
<dbReference type="InterPro" id="IPR037943">
    <property type="entry name" value="MopB_CT_Nitrate-R-NarG-like"/>
</dbReference>
<accession>A0A368XGD2</accession>
<sequence length="1245" mass="140862">MVNGLTLSNTFKKVVMKMRNKKNSIFNHLKFLKPGERINDGFTEESPRSREWEKMYRQRWQHDKVVRSTHGVNCTGSCSWKIYVKDGIITSETQQTDYPTTGADFPEYEPRGCPRGASFSWYTYSPVRVKYPYIRSDLYQMWKDERELEKDPVKAWSNITSDPEKRSKYVKARGKGGFVRANWRDACEMIASATIHTIKTYGPDRVTGFSPIPAMSMVSYSAGTRFLSLIGGNILSFYDWYADLPPASPQVWGEQTDVPESADWYNAKYFIIWGTNLPQTRTPDAHFMVEARYNGTKVVGVSPDYAEYEKFADIWLPARAGTDGALAMAMTHVILKEFYVDNPTPYFIDYAKKFTDLPFLITIDPHGDAYRSGRFLHSSDLNETQNLGDWKTVLWDGNSNSVTVPNGTQGHRWDGDNKWNLNLEKDDGSIIDPELSFLSMAEDTLQVEFPYFAKEHGDLVTRGIPVKHIKDKNGKELIVTTVYDLMMAHTGVSRGLPGDYPIDYNDEKPYTPAWQESITGVNKQHVITVAREFADNAARTKGKSMIAMGGGTNHWYHSDQIYRSILNLVLLTGSQGVNGGGWAHYVGQEKVRPVEGWQTVAFAKDWGSPPRLQNGTSFFYFATDQYRYEEKSEVTKNNWGGKYSEMHPADVNALSARLGWLPSYPQFTQNSIDLVTEARKSGASSNQEIIDSVVEKVKKGEIDWSIENPDDPRNFPRVFFNWRSNLLGDSGKGHEYFVKHLIGGEDQVLADAELSWKPETVNVKENGAEGKADLFVSVDFRMTSSGLFSDIVLPTATWYEKFDLSTTDLHPFIHPFNAAISPPWEAKSDWDGFREIAKVFSELAEKHLPAETEEIVTSPLGHDSKDEIAQPNGKILDWRKGEVEAIPGKTMPNFAVVKRDYPNVYQKMTTIGSALKKGYGMKGIKLPGDKVYEELKERLGVSKREGIGKGNPDLYTDIKAIETILLMSGASNGKRAVEGWKSLEEKTGQKLTEIAEGREEEAFTLGDLTAQPRQTISTPVWSGLEKDGRRYSPFTVNTEYSIPWRTLTGRQSFYVDHEMMLDFGEGLPTYLPPLSKGPYVKGEKEAEHDEKSITIRYLTPHQKWGIHTMFTETSAMVQLFRGWQVVWMNEKDGASIGLKDNDWIEVYNRNGAISARVVLTYRIPRGMAYMHHAQDRTMGVPATTVGKKKRGGTHNSVTRITAKPTHMIGGYSQFSYGFNYYGPTGSQRDTIAIIKPLKEVNWLEN</sequence>
<dbReference type="InterPro" id="IPR006657">
    <property type="entry name" value="MoPterin_dinucl-bd_dom"/>
</dbReference>
<dbReference type="SUPFAM" id="SSF50692">
    <property type="entry name" value="ADC-like"/>
    <property type="match status" value="1"/>
</dbReference>
<comment type="subcellular location">
    <subcellularLocation>
        <location evidence="3">Cell membrane</location>
        <topology evidence="3">Peripheral membrane protein</topology>
    </subcellularLocation>
</comment>
<evidence type="ECO:0000259" key="15">
    <source>
        <dbReference type="PROSITE" id="PS51669"/>
    </source>
</evidence>
<dbReference type="EMBL" id="QPJJ01000008">
    <property type="protein sequence ID" value="RCW67023.1"/>
    <property type="molecule type" value="Genomic_DNA"/>
</dbReference>
<keyword evidence="12" id="KW-0411">Iron-sulfur</keyword>
<evidence type="ECO:0000256" key="14">
    <source>
        <dbReference type="ARBA" id="ARBA00048294"/>
    </source>
</evidence>
<evidence type="ECO:0000256" key="11">
    <source>
        <dbReference type="ARBA" id="ARBA00023004"/>
    </source>
</evidence>
<feature type="domain" description="4Fe-4S Mo/W bis-MGD-type" evidence="15">
    <location>
        <begin position="63"/>
        <end position="127"/>
    </location>
</feature>
<comment type="cofactor">
    <cofactor evidence="2">
        <name>[4Fe-4S] cluster</name>
        <dbReference type="ChEBI" id="CHEBI:49883"/>
    </cofactor>
</comment>
<name>A0A368XGD2_9BACI</name>
<dbReference type="InterPro" id="IPR028189">
    <property type="entry name" value="Nitr_red_alph_N"/>
</dbReference>
<dbReference type="Gene3D" id="3.40.50.12440">
    <property type="match status" value="1"/>
</dbReference>
<evidence type="ECO:0000256" key="7">
    <source>
        <dbReference type="ARBA" id="ARBA00022485"/>
    </source>
</evidence>
<gene>
    <name evidence="16" type="ORF">DFR57_108119</name>
</gene>
<dbReference type="GO" id="GO:0009325">
    <property type="term" value="C:nitrate reductase complex"/>
    <property type="evidence" value="ECO:0007669"/>
    <property type="project" value="InterPro"/>
</dbReference>
<reference evidence="16 17" key="1">
    <citation type="submission" date="2018-07" db="EMBL/GenBank/DDBJ databases">
        <title>Genomic Encyclopedia of Type Strains, Phase IV (KMG-IV): sequencing the most valuable type-strain genomes for metagenomic binning, comparative biology and taxonomic classification.</title>
        <authorList>
            <person name="Goeker M."/>
        </authorList>
    </citation>
    <scope>NUCLEOTIDE SEQUENCE [LARGE SCALE GENOMIC DNA]</scope>
    <source>
        <strain evidence="16 17">DSM 27696</strain>
    </source>
</reference>
<dbReference type="InterPro" id="IPR006468">
    <property type="entry name" value="NarG"/>
</dbReference>
<dbReference type="InterPro" id="IPR006963">
    <property type="entry name" value="Mopterin_OxRdtase_4Fe-4S_dom"/>
</dbReference>
<dbReference type="InterPro" id="IPR006656">
    <property type="entry name" value="Mopterin_OxRdtase"/>
</dbReference>
<dbReference type="InterPro" id="IPR027467">
    <property type="entry name" value="MopterinOxRdtase_cofactor_BS"/>
</dbReference>
<dbReference type="GO" id="GO:0005886">
    <property type="term" value="C:plasma membrane"/>
    <property type="evidence" value="ECO:0007669"/>
    <property type="project" value="UniProtKB-SubCell"/>
</dbReference>
<keyword evidence="13" id="KW-0472">Membrane</keyword>
<evidence type="ECO:0000256" key="9">
    <source>
        <dbReference type="ARBA" id="ARBA00022723"/>
    </source>
</evidence>
<evidence type="ECO:0000256" key="2">
    <source>
        <dbReference type="ARBA" id="ARBA00001966"/>
    </source>
</evidence>
<dbReference type="CDD" id="cd02750">
    <property type="entry name" value="MopB_Nitrate-R-NarG-like"/>
    <property type="match status" value="1"/>
</dbReference>
<evidence type="ECO:0000256" key="3">
    <source>
        <dbReference type="ARBA" id="ARBA00004202"/>
    </source>
</evidence>
<keyword evidence="17" id="KW-1185">Reference proteome</keyword>
<dbReference type="GO" id="GO:0160182">
    <property type="term" value="F:nitrate reductase (quinone) activity"/>
    <property type="evidence" value="ECO:0007669"/>
    <property type="project" value="UniProtKB-EC"/>
</dbReference>
<evidence type="ECO:0000256" key="5">
    <source>
        <dbReference type="ARBA" id="ARBA00012500"/>
    </source>
</evidence>
<dbReference type="Proteomes" id="UP000252585">
    <property type="component" value="Unassembled WGS sequence"/>
</dbReference>
<evidence type="ECO:0000256" key="10">
    <source>
        <dbReference type="ARBA" id="ARBA00023002"/>
    </source>
</evidence>
<dbReference type="EC" id="1.7.5.1" evidence="5"/>
<dbReference type="GO" id="GO:0043546">
    <property type="term" value="F:molybdopterin cofactor binding"/>
    <property type="evidence" value="ECO:0007669"/>
    <property type="project" value="InterPro"/>
</dbReference>
<keyword evidence="8" id="KW-0500">Molybdenum</keyword>
<evidence type="ECO:0000256" key="13">
    <source>
        <dbReference type="ARBA" id="ARBA00023136"/>
    </source>
</evidence>
<dbReference type="NCBIfam" id="TIGR01580">
    <property type="entry name" value="narG"/>
    <property type="match status" value="1"/>
</dbReference>
<dbReference type="PANTHER" id="PTHR43105:SF2">
    <property type="entry name" value="RESPIRATORY NITRATE REDUCTASE 2 ALPHA CHAIN"/>
    <property type="match status" value="1"/>
</dbReference>
<dbReference type="CDD" id="cd02776">
    <property type="entry name" value="MopB_CT_Nitrate-R-NarG-like"/>
    <property type="match status" value="1"/>
</dbReference>
<dbReference type="Pfam" id="PF01568">
    <property type="entry name" value="Molydop_binding"/>
    <property type="match status" value="1"/>
</dbReference>
<dbReference type="PROSITE" id="PS51669">
    <property type="entry name" value="4FE4S_MOW_BIS_MGD"/>
    <property type="match status" value="1"/>
</dbReference>
<keyword evidence="9" id="KW-0479">Metal-binding</keyword>
<evidence type="ECO:0000256" key="6">
    <source>
        <dbReference type="ARBA" id="ARBA00022475"/>
    </source>
</evidence>
<dbReference type="InterPro" id="IPR009010">
    <property type="entry name" value="Asp_de-COase-like_dom_sf"/>
</dbReference>
<dbReference type="Pfam" id="PF14710">
    <property type="entry name" value="Nitr_red_alph_N"/>
    <property type="match status" value="1"/>
</dbReference>
<keyword evidence="7" id="KW-0004">4Fe-4S</keyword>
<evidence type="ECO:0000256" key="8">
    <source>
        <dbReference type="ARBA" id="ARBA00022505"/>
    </source>
</evidence>
<comment type="caution">
    <text evidence="16">The sequence shown here is derived from an EMBL/GenBank/DDBJ whole genome shotgun (WGS) entry which is preliminary data.</text>
</comment>
<evidence type="ECO:0000256" key="1">
    <source>
        <dbReference type="ARBA" id="ARBA00001942"/>
    </source>
</evidence>
<evidence type="ECO:0000256" key="12">
    <source>
        <dbReference type="ARBA" id="ARBA00023014"/>
    </source>
</evidence>
<dbReference type="GO" id="GO:0051539">
    <property type="term" value="F:4 iron, 4 sulfur cluster binding"/>
    <property type="evidence" value="ECO:0007669"/>
    <property type="project" value="UniProtKB-KW"/>
</dbReference>
<dbReference type="PROSITE" id="PS00551">
    <property type="entry name" value="MOLYBDOPTERIN_PROK_1"/>
    <property type="match status" value="1"/>
</dbReference>
<keyword evidence="11" id="KW-0408">Iron</keyword>
<dbReference type="GO" id="GO:0042126">
    <property type="term" value="P:nitrate metabolic process"/>
    <property type="evidence" value="ECO:0007669"/>
    <property type="project" value="InterPro"/>
</dbReference>
<evidence type="ECO:0000256" key="4">
    <source>
        <dbReference type="ARBA" id="ARBA00010312"/>
    </source>
</evidence>
<dbReference type="PANTHER" id="PTHR43105">
    <property type="entry name" value="RESPIRATORY NITRATE REDUCTASE"/>
    <property type="match status" value="1"/>
</dbReference>
<keyword evidence="10" id="KW-0560">Oxidoreductase</keyword>
<dbReference type="AlphaFoldDB" id="A0A368XGD2"/>
<evidence type="ECO:0000313" key="16">
    <source>
        <dbReference type="EMBL" id="RCW67023.1"/>
    </source>
</evidence>
<keyword evidence="6" id="KW-1003">Cell membrane</keyword>
<dbReference type="InterPro" id="IPR044906">
    <property type="entry name" value="Nitr_red_alph_N_sf"/>
</dbReference>
<protein>
    <recommendedName>
        <fullName evidence="5">nitrate reductase (quinone)</fullName>
        <ecNumber evidence="5">1.7.5.1</ecNumber>
    </recommendedName>
</protein>
<comment type="cofactor">
    <cofactor evidence="1">
        <name>Mo-bis(molybdopterin guanine dinucleotide)</name>
        <dbReference type="ChEBI" id="CHEBI:60539"/>
    </cofactor>
</comment>